<feature type="region of interest" description="Disordered" evidence="1">
    <location>
        <begin position="188"/>
        <end position="207"/>
    </location>
</feature>
<sequence length="361" mass="40321">MALDRGEINSVLGPYTQELFRVVLDSTYPLTRGGDGTDPSLTDFDIGLLRWLLVYFEVPSMWTTYAMIISFHVNASKRLLKRRITAAEFEDVIQTYLHSWTCKAVLRDDFIFQKWGGPLTVLEKGYPNVYGMRPLATPTTASGSRCLCGREALLTTQGLLGEVEAVEWQLEDEVLEYRVLELSEMAGNTEKKANSTSLHSDRAVDNGRALESLADNGTREEMPVEASISDQASDDNNTNHNDKGRNEAENEEFSNAAAADRIMRSLFERVDGLIESMRKLLSSRGVSEESTERLEDSSANVEACEEYTWVNNIQKRQPAQSISPAVLEITILCRETEIYSAVTVASAVRKQNPGRTKRSAT</sequence>
<feature type="compositionally biased region" description="Basic and acidic residues" evidence="1">
    <location>
        <begin position="189"/>
        <end position="205"/>
    </location>
</feature>
<comment type="caution">
    <text evidence="2">The sequence shown here is derived from an EMBL/GenBank/DDBJ whole genome shotgun (WGS) entry which is preliminary data.</text>
</comment>
<evidence type="ECO:0000313" key="2">
    <source>
        <dbReference type="EMBL" id="RDW62664.1"/>
    </source>
</evidence>
<reference evidence="2 3" key="1">
    <citation type="journal article" date="2018" name="IMA Fungus">
        <title>IMA Genome-F 9: Draft genome sequence of Annulohypoxylon stygium, Aspergillus mulundensis, Berkeleyomyces basicola (syn. Thielaviopsis basicola), Ceratocystis smalleyi, two Cercospora beticola strains, Coleophoma cylindrospora, Fusarium fracticaudum, Phialophora cf. hyalina, and Morchella septimelata.</title>
        <authorList>
            <person name="Wingfield B.D."/>
            <person name="Bills G.F."/>
            <person name="Dong Y."/>
            <person name="Huang W."/>
            <person name="Nel W.J."/>
            <person name="Swalarsk-Parry B.S."/>
            <person name="Vaghefi N."/>
            <person name="Wilken P.M."/>
            <person name="An Z."/>
            <person name="de Beer Z.W."/>
            <person name="De Vos L."/>
            <person name="Chen L."/>
            <person name="Duong T.A."/>
            <person name="Gao Y."/>
            <person name="Hammerbacher A."/>
            <person name="Kikkert J.R."/>
            <person name="Li Y."/>
            <person name="Li H."/>
            <person name="Li K."/>
            <person name="Li Q."/>
            <person name="Liu X."/>
            <person name="Ma X."/>
            <person name="Naidoo K."/>
            <person name="Pethybridge S.J."/>
            <person name="Sun J."/>
            <person name="Steenkamp E.T."/>
            <person name="van der Nest M.A."/>
            <person name="van Wyk S."/>
            <person name="Wingfield M.J."/>
            <person name="Xiong C."/>
            <person name="Yue Q."/>
            <person name="Zhang X."/>
        </authorList>
    </citation>
    <scope>NUCLEOTIDE SEQUENCE [LARGE SCALE GENOMIC DNA]</scope>
    <source>
        <strain evidence="2 3">BP5796</strain>
    </source>
</reference>
<evidence type="ECO:0000256" key="1">
    <source>
        <dbReference type="SAM" id="MobiDB-lite"/>
    </source>
</evidence>
<dbReference type="Proteomes" id="UP000256328">
    <property type="component" value="Unassembled WGS sequence"/>
</dbReference>
<accession>A0A3D8QMH7</accession>
<feature type="compositionally biased region" description="Polar residues" evidence="1">
    <location>
        <begin position="228"/>
        <end position="239"/>
    </location>
</feature>
<evidence type="ECO:0000313" key="3">
    <source>
        <dbReference type="Proteomes" id="UP000256328"/>
    </source>
</evidence>
<proteinExistence type="predicted"/>
<dbReference type="AlphaFoldDB" id="A0A3D8QMH7"/>
<name>A0A3D8QMH7_9HELO</name>
<protein>
    <submittedName>
        <fullName evidence="2">Uncharacterized protein</fullName>
    </submittedName>
</protein>
<keyword evidence="3" id="KW-1185">Reference proteome</keyword>
<gene>
    <name evidence="2" type="ORF">BP5796_10966</name>
</gene>
<dbReference type="OrthoDB" id="10349132at2759"/>
<dbReference type="EMBL" id="PDLN01000017">
    <property type="protein sequence ID" value="RDW62664.1"/>
    <property type="molecule type" value="Genomic_DNA"/>
</dbReference>
<organism evidence="2 3">
    <name type="scientific">Coleophoma crateriformis</name>
    <dbReference type="NCBI Taxonomy" id="565419"/>
    <lineage>
        <taxon>Eukaryota</taxon>
        <taxon>Fungi</taxon>
        <taxon>Dikarya</taxon>
        <taxon>Ascomycota</taxon>
        <taxon>Pezizomycotina</taxon>
        <taxon>Leotiomycetes</taxon>
        <taxon>Helotiales</taxon>
        <taxon>Dermateaceae</taxon>
        <taxon>Coleophoma</taxon>
    </lineage>
</organism>
<feature type="region of interest" description="Disordered" evidence="1">
    <location>
        <begin position="213"/>
        <end position="255"/>
    </location>
</feature>